<dbReference type="RefSeq" id="WP_246384422.1">
    <property type="nucleotide sequence ID" value="NZ_BAAACU010000013.1"/>
</dbReference>
<evidence type="ECO:0000256" key="3">
    <source>
        <dbReference type="ARBA" id="ARBA00023163"/>
    </source>
</evidence>
<reference evidence="5 6" key="1">
    <citation type="submission" date="2020-08" db="EMBL/GenBank/DDBJ databases">
        <title>Genomic Encyclopedia of Type Strains, Phase IV (KMG-IV): sequencing the most valuable type-strain genomes for metagenomic binning, comparative biology and taxonomic classification.</title>
        <authorList>
            <person name="Goeker M."/>
        </authorList>
    </citation>
    <scope>NUCLEOTIDE SEQUENCE [LARGE SCALE GENOMIC DNA]</scope>
    <source>
        <strain evidence="5 6">DSM 11805</strain>
    </source>
</reference>
<dbReference type="SMART" id="SM00342">
    <property type="entry name" value="HTH_ARAC"/>
    <property type="match status" value="1"/>
</dbReference>
<evidence type="ECO:0000313" key="6">
    <source>
        <dbReference type="Proteomes" id="UP000572212"/>
    </source>
</evidence>
<dbReference type="EMBL" id="JACHON010000015">
    <property type="protein sequence ID" value="MBB6513677.1"/>
    <property type="molecule type" value="Genomic_DNA"/>
</dbReference>
<dbReference type="Pfam" id="PF12833">
    <property type="entry name" value="HTH_18"/>
    <property type="match status" value="1"/>
</dbReference>
<proteinExistence type="predicted"/>
<dbReference type="GO" id="GO:0016853">
    <property type="term" value="F:isomerase activity"/>
    <property type="evidence" value="ECO:0007669"/>
    <property type="project" value="UniProtKB-KW"/>
</dbReference>
<keyword evidence="6" id="KW-1185">Reference proteome</keyword>
<keyword evidence="2 5" id="KW-0238">DNA-binding</keyword>
<gene>
    <name evidence="5" type="ORF">GGQ92_002491</name>
</gene>
<dbReference type="InterPro" id="IPR013096">
    <property type="entry name" value="Cupin_2"/>
</dbReference>
<dbReference type="InterPro" id="IPR014710">
    <property type="entry name" value="RmlC-like_jellyroll"/>
</dbReference>
<evidence type="ECO:0000259" key="4">
    <source>
        <dbReference type="PROSITE" id="PS01124"/>
    </source>
</evidence>
<accession>A0A841RP76</accession>
<dbReference type="PRINTS" id="PR00032">
    <property type="entry name" value="HTHARAC"/>
</dbReference>
<keyword evidence="1" id="KW-0805">Transcription regulation</keyword>
<dbReference type="InterPro" id="IPR011051">
    <property type="entry name" value="RmlC_Cupin_sf"/>
</dbReference>
<dbReference type="PANTHER" id="PTHR43280">
    <property type="entry name" value="ARAC-FAMILY TRANSCRIPTIONAL REGULATOR"/>
    <property type="match status" value="1"/>
</dbReference>
<dbReference type="GO" id="GO:0043565">
    <property type="term" value="F:sequence-specific DNA binding"/>
    <property type="evidence" value="ECO:0007669"/>
    <property type="project" value="InterPro"/>
</dbReference>
<organism evidence="5 6">
    <name type="scientific">Gracilibacillus halotolerans</name>
    <dbReference type="NCBI Taxonomy" id="74386"/>
    <lineage>
        <taxon>Bacteria</taxon>
        <taxon>Bacillati</taxon>
        <taxon>Bacillota</taxon>
        <taxon>Bacilli</taxon>
        <taxon>Bacillales</taxon>
        <taxon>Bacillaceae</taxon>
        <taxon>Gracilibacillus</taxon>
    </lineage>
</organism>
<name>A0A841RP76_9BACI</name>
<evidence type="ECO:0000256" key="2">
    <source>
        <dbReference type="ARBA" id="ARBA00023125"/>
    </source>
</evidence>
<comment type="caution">
    <text evidence="5">The sequence shown here is derived from an EMBL/GenBank/DDBJ whole genome shotgun (WGS) entry which is preliminary data.</text>
</comment>
<keyword evidence="5" id="KW-0413">Isomerase</keyword>
<dbReference type="SUPFAM" id="SSF51182">
    <property type="entry name" value="RmlC-like cupins"/>
    <property type="match status" value="1"/>
</dbReference>
<dbReference type="InterPro" id="IPR009057">
    <property type="entry name" value="Homeodomain-like_sf"/>
</dbReference>
<dbReference type="Gene3D" id="2.60.120.10">
    <property type="entry name" value="Jelly Rolls"/>
    <property type="match status" value="1"/>
</dbReference>
<evidence type="ECO:0000256" key="1">
    <source>
        <dbReference type="ARBA" id="ARBA00023015"/>
    </source>
</evidence>
<feature type="domain" description="HTH araC/xylS-type" evidence="4">
    <location>
        <begin position="199"/>
        <end position="297"/>
    </location>
</feature>
<dbReference type="SUPFAM" id="SSF46689">
    <property type="entry name" value="Homeodomain-like"/>
    <property type="match status" value="2"/>
</dbReference>
<evidence type="ECO:0000313" key="5">
    <source>
        <dbReference type="EMBL" id="MBB6513677.1"/>
    </source>
</evidence>
<protein>
    <submittedName>
        <fullName evidence="5">AraC-like DNA-binding protein/mannose-6-phosphate isomerase-like protein (Cupin superfamily)</fullName>
    </submittedName>
</protein>
<dbReference type="GO" id="GO:0003700">
    <property type="term" value="F:DNA-binding transcription factor activity"/>
    <property type="evidence" value="ECO:0007669"/>
    <property type="project" value="InterPro"/>
</dbReference>
<dbReference type="InterPro" id="IPR018060">
    <property type="entry name" value="HTH_AraC"/>
</dbReference>
<keyword evidence="3" id="KW-0804">Transcription</keyword>
<dbReference type="Proteomes" id="UP000572212">
    <property type="component" value="Unassembled WGS sequence"/>
</dbReference>
<dbReference type="Gene3D" id="1.10.10.60">
    <property type="entry name" value="Homeodomain-like"/>
    <property type="match status" value="2"/>
</dbReference>
<dbReference type="AlphaFoldDB" id="A0A841RP76"/>
<sequence length="308" mass="36326">MNEGMEGNVIQLSAKLAQINEIKDCHPKVTAYYFKEWNGFEMDFHTHRAIEIMYVISGECLVEIDSVPLLMKKNQFVLIESRVPHRLIVEKGKPCRMLNIEFALEDAKREFPTLHQLMNESFELKEFTEEGKPYYYLKDTNGVLHTLKNLVFELDMRRSANNNNFLMVQLLITQLLLLIARNIIEEKNKSIDEKDIYVKQIIKYLHENYDYDIKMEQISEEMHLHANYLHRIFKDSMNCTIMSYLNDIRIEKARLLLSQTDIPITEIAGFIGMNSSQYFSKVFKQQTGLTPTGYRKKHHNTSRIIEPY</sequence>
<dbReference type="PANTHER" id="PTHR43280:SF28">
    <property type="entry name" value="HTH-TYPE TRANSCRIPTIONAL ACTIVATOR RHAS"/>
    <property type="match status" value="1"/>
</dbReference>
<dbReference type="Pfam" id="PF07883">
    <property type="entry name" value="Cupin_2"/>
    <property type="match status" value="1"/>
</dbReference>
<dbReference type="PROSITE" id="PS01124">
    <property type="entry name" value="HTH_ARAC_FAMILY_2"/>
    <property type="match status" value="1"/>
</dbReference>
<dbReference type="InterPro" id="IPR020449">
    <property type="entry name" value="Tscrpt_reg_AraC-type_HTH"/>
</dbReference>